<feature type="transmembrane region" description="Helical" evidence="21">
    <location>
        <begin position="305"/>
        <end position="327"/>
    </location>
</feature>
<evidence type="ECO:0000256" key="9">
    <source>
        <dbReference type="ARBA" id="ARBA00022984"/>
    </source>
</evidence>
<keyword evidence="3" id="KW-1003">Cell membrane</keyword>
<organism evidence="22 23">
    <name type="scientific">Nitratireductor thuwali</name>
    <dbReference type="NCBI Taxonomy" id="2267699"/>
    <lineage>
        <taxon>Bacteria</taxon>
        <taxon>Pseudomonadati</taxon>
        <taxon>Pseudomonadota</taxon>
        <taxon>Alphaproteobacteria</taxon>
        <taxon>Hyphomicrobiales</taxon>
        <taxon>Phyllobacteriaceae</taxon>
        <taxon>Nitratireductor</taxon>
    </lineage>
</organism>
<keyword evidence="8" id="KW-0133">Cell shape</keyword>
<dbReference type="Pfam" id="PF01098">
    <property type="entry name" value="FTSW_RODA_SPOVE"/>
    <property type="match status" value="1"/>
</dbReference>
<feature type="transmembrane region" description="Helical" evidence="21">
    <location>
        <begin position="59"/>
        <end position="77"/>
    </location>
</feature>
<evidence type="ECO:0000256" key="12">
    <source>
        <dbReference type="ARBA" id="ARBA00023306"/>
    </source>
</evidence>
<dbReference type="Proteomes" id="UP001342418">
    <property type="component" value="Chromosome"/>
</dbReference>
<feature type="transmembrane region" description="Helical" evidence="21">
    <location>
        <begin position="20"/>
        <end position="39"/>
    </location>
</feature>
<feature type="transmembrane region" description="Helical" evidence="21">
    <location>
        <begin position="273"/>
        <end position="293"/>
    </location>
</feature>
<feature type="transmembrane region" description="Helical" evidence="21">
    <location>
        <begin position="150"/>
        <end position="169"/>
    </location>
</feature>
<evidence type="ECO:0000313" key="23">
    <source>
        <dbReference type="Proteomes" id="UP001342418"/>
    </source>
</evidence>
<sequence length="384" mass="42104">MISRTDRSHVANWWWTVDRWFLAAFLSLMGLGVVLSFAASPAVAERIGLDSFHFVTRQIMYMIPAVACLIGVSFLDPRHVRRLALVMLAVSLIFMVATLFVGLEVKGSRRWIYLFGVSIQPSEYLKPAFVVICAWLFAEHARQPEIPGNLFAMILLGLVVALLVAQPDLGQTMLVLSTWGAMFFIAGMPWLWIAALGALGVGGAVAAYSIFPHVADRIDRFLTGEGDTYQVDMSLEAMTRGGWFGQGPGEGSVKRILPDSHTDFVFAVAGEEFGLITCLLILMLFAFVVLRGLDLARREEDDFTRYALSGLVVLLGFQSIINMAVNVRMMPAKGMTLPFISYGGSSLIAMAISMGFVLALSRRRPEKRRPIGVSRVSGRAATAG</sequence>
<evidence type="ECO:0000256" key="6">
    <source>
        <dbReference type="ARBA" id="ARBA00022679"/>
    </source>
</evidence>
<dbReference type="NCBIfam" id="TIGR02614">
    <property type="entry name" value="ftsW"/>
    <property type="match status" value="1"/>
</dbReference>
<evidence type="ECO:0000256" key="10">
    <source>
        <dbReference type="ARBA" id="ARBA00022989"/>
    </source>
</evidence>
<evidence type="ECO:0000256" key="4">
    <source>
        <dbReference type="ARBA" id="ARBA00022618"/>
    </source>
</evidence>
<keyword evidence="7 21" id="KW-0812">Transmembrane</keyword>
<evidence type="ECO:0000256" key="20">
    <source>
        <dbReference type="ARBA" id="ARBA00049902"/>
    </source>
</evidence>
<evidence type="ECO:0000256" key="15">
    <source>
        <dbReference type="ARBA" id="ARBA00033270"/>
    </source>
</evidence>
<gene>
    <name evidence="22" type="primary">ftsW</name>
    <name evidence="22" type="ORF">NTH_00582</name>
</gene>
<dbReference type="PANTHER" id="PTHR30474">
    <property type="entry name" value="CELL CYCLE PROTEIN"/>
    <property type="match status" value="1"/>
</dbReference>
<dbReference type="EMBL" id="CP030941">
    <property type="protein sequence ID" value="UUP16140.1"/>
    <property type="molecule type" value="Genomic_DNA"/>
</dbReference>
<evidence type="ECO:0000256" key="5">
    <source>
        <dbReference type="ARBA" id="ARBA00022676"/>
    </source>
</evidence>
<evidence type="ECO:0000256" key="13">
    <source>
        <dbReference type="ARBA" id="ARBA00023316"/>
    </source>
</evidence>
<keyword evidence="5" id="KW-0328">Glycosyltransferase</keyword>
<evidence type="ECO:0000313" key="22">
    <source>
        <dbReference type="EMBL" id="UUP16140.1"/>
    </source>
</evidence>
<evidence type="ECO:0000256" key="1">
    <source>
        <dbReference type="ARBA" id="ARBA00004651"/>
    </source>
</evidence>
<keyword evidence="13" id="KW-0961">Cell wall biogenesis/degradation</keyword>
<name>A0ABY5MDK6_9HYPH</name>
<comment type="catalytic activity">
    <reaction evidence="20">
        <text>[GlcNAc-(1-&gt;4)-Mur2Ac(oyl-L-Ala-gamma-D-Glu-L-Lys-D-Ala-D-Ala)](n)-di-trans,octa-cis-undecaprenyl diphosphate + beta-D-GlcNAc-(1-&gt;4)-Mur2Ac(oyl-L-Ala-gamma-D-Glu-L-Lys-D-Ala-D-Ala)-di-trans,octa-cis-undecaprenyl diphosphate = [GlcNAc-(1-&gt;4)-Mur2Ac(oyl-L-Ala-gamma-D-Glu-L-Lys-D-Ala-D-Ala)](n+1)-di-trans,octa-cis-undecaprenyl diphosphate + di-trans,octa-cis-undecaprenyl diphosphate + H(+)</text>
        <dbReference type="Rhea" id="RHEA:23708"/>
        <dbReference type="Rhea" id="RHEA-COMP:9602"/>
        <dbReference type="Rhea" id="RHEA-COMP:9603"/>
        <dbReference type="ChEBI" id="CHEBI:15378"/>
        <dbReference type="ChEBI" id="CHEBI:58405"/>
        <dbReference type="ChEBI" id="CHEBI:60033"/>
        <dbReference type="ChEBI" id="CHEBI:78435"/>
        <dbReference type="EC" id="2.4.99.28"/>
    </reaction>
</comment>
<keyword evidence="12" id="KW-0131">Cell cycle</keyword>
<dbReference type="RefSeq" id="WP_338528588.1">
    <property type="nucleotide sequence ID" value="NZ_CP030941.1"/>
</dbReference>
<feature type="transmembrane region" description="Helical" evidence="21">
    <location>
        <begin position="339"/>
        <end position="360"/>
    </location>
</feature>
<keyword evidence="11 21" id="KW-0472">Membrane</keyword>
<comment type="similarity">
    <text evidence="16">Belongs to the SEDS family. FtsW subfamily.</text>
</comment>
<keyword evidence="23" id="KW-1185">Reference proteome</keyword>
<dbReference type="EC" id="2.4.99.28" evidence="19"/>
<evidence type="ECO:0000256" key="19">
    <source>
        <dbReference type="ARBA" id="ARBA00044770"/>
    </source>
</evidence>
<keyword evidence="6" id="KW-0808">Transferase</keyword>
<comment type="pathway">
    <text evidence="2">Cell wall biogenesis; peptidoglycan biosynthesis.</text>
</comment>
<evidence type="ECO:0000256" key="17">
    <source>
        <dbReference type="ARBA" id="ARBA00041185"/>
    </source>
</evidence>
<evidence type="ECO:0000256" key="11">
    <source>
        <dbReference type="ARBA" id="ARBA00023136"/>
    </source>
</evidence>
<evidence type="ECO:0000256" key="14">
    <source>
        <dbReference type="ARBA" id="ARBA00032370"/>
    </source>
</evidence>
<reference evidence="22 23" key="1">
    <citation type="submission" date="2018-07" db="EMBL/GenBank/DDBJ databases">
        <title>Genome sequence of Nitratireductor thuwali#1536.</title>
        <authorList>
            <person name="Michoud G."/>
            <person name="Merlino G."/>
            <person name="Sefrji F.O."/>
            <person name="Daffonchio D."/>
        </authorList>
    </citation>
    <scope>NUCLEOTIDE SEQUENCE [LARGE SCALE GENOMIC DNA]</scope>
    <source>
        <strain evidence="23">Nit1536</strain>
    </source>
</reference>
<evidence type="ECO:0000256" key="21">
    <source>
        <dbReference type="SAM" id="Phobius"/>
    </source>
</evidence>
<accession>A0ABY5MDK6</accession>
<dbReference type="InterPro" id="IPR001182">
    <property type="entry name" value="FtsW/RodA"/>
</dbReference>
<evidence type="ECO:0000256" key="16">
    <source>
        <dbReference type="ARBA" id="ARBA00038053"/>
    </source>
</evidence>
<evidence type="ECO:0000256" key="3">
    <source>
        <dbReference type="ARBA" id="ARBA00022475"/>
    </source>
</evidence>
<protein>
    <recommendedName>
        <fullName evidence="17">Probable peptidoglycan glycosyltransferase FtsW</fullName>
        <ecNumber evidence="19">2.4.99.28</ecNumber>
    </recommendedName>
    <alternativeName>
        <fullName evidence="18">Cell division protein FtsW</fullName>
    </alternativeName>
    <alternativeName>
        <fullName evidence="15">Cell wall polymerase</fullName>
    </alternativeName>
    <alternativeName>
        <fullName evidence="14">Peptidoglycan polymerase</fullName>
    </alternativeName>
</protein>
<evidence type="ECO:0000256" key="7">
    <source>
        <dbReference type="ARBA" id="ARBA00022692"/>
    </source>
</evidence>
<keyword evidence="4" id="KW-0132">Cell division</keyword>
<evidence type="ECO:0000256" key="18">
    <source>
        <dbReference type="ARBA" id="ARBA00041418"/>
    </source>
</evidence>
<keyword evidence="9" id="KW-0573">Peptidoglycan synthesis</keyword>
<feature type="transmembrane region" description="Helical" evidence="21">
    <location>
        <begin position="83"/>
        <end position="105"/>
    </location>
</feature>
<dbReference type="PANTHER" id="PTHR30474:SF2">
    <property type="entry name" value="PEPTIDOGLYCAN GLYCOSYLTRANSFERASE FTSW-RELATED"/>
    <property type="match status" value="1"/>
</dbReference>
<dbReference type="InterPro" id="IPR013437">
    <property type="entry name" value="FtsW"/>
</dbReference>
<proteinExistence type="inferred from homology"/>
<evidence type="ECO:0000256" key="2">
    <source>
        <dbReference type="ARBA" id="ARBA00004752"/>
    </source>
</evidence>
<evidence type="ECO:0000256" key="8">
    <source>
        <dbReference type="ARBA" id="ARBA00022960"/>
    </source>
</evidence>
<keyword evidence="10 21" id="KW-1133">Transmembrane helix</keyword>
<comment type="subcellular location">
    <subcellularLocation>
        <location evidence="1">Cell membrane</location>
        <topology evidence="1">Multi-pass membrane protein</topology>
    </subcellularLocation>
</comment>